<dbReference type="AlphaFoldDB" id="A0A6J6LEX6"/>
<sequence length="94" mass="10420">MPLKTRPAEVRPDTEEVTETGEPIVAHIVKTKPGENAAAKVLEARINGTPIEALCGHVWVPSRDPKQVPMCGKCKEIYEMYRFFNDGLGDTPNE</sequence>
<evidence type="ECO:0000313" key="1">
    <source>
        <dbReference type="EMBL" id="CAB4658875.1"/>
    </source>
</evidence>
<protein>
    <submittedName>
        <fullName evidence="1">Unannotated protein</fullName>
    </submittedName>
</protein>
<dbReference type="InterPro" id="IPR021400">
    <property type="entry name" value="DUF3039"/>
</dbReference>
<name>A0A6J6LEX6_9ZZZZ</name>
<accession>A0A6J6LEX6</accession>
<dbReference type="EMBL" id="CAEZWJ010000037">
    <property type="protein sequence ID" value="CAB4658875.1"/>
    <property type="molecule type" value="Genomic_DNA"/>
</dbReference>
<gene>
    <name evidence="1" type="ORF">UFOPK2214_01102</name>
</gene>
<proteinExistence type="predicted"/>
<organism evidence="1">
    <name type="scientific">freshwater metagenome</name>
    <dbReference type="NCBI Taxonomy" id="449393"/>
    <lineage>
        <taxon>unclassified sequences</taxon>
        <taxon>metagenomes</taxon>
        <taxon>ecological metagenomes</taxon>
    </lineage>
</organism>
<dbReference type="Pfam" id="PF11238">
    <property type="entry name" value="DUF3039"/>
    <property type="match status" value="1"/>
</dbReference>
<reference evidence="1" key="1">
    <citation type="submission" date="2020-05" db="EMBL/GenBank/DDBJ databases">
        <authorList>
            <person name="Chiriac C."/>
            <person name="Salcher M."/>
            <person name="Ghai R."/>
            <person name="Kavagutti S V."/>
        </authorList>
    </citation>
    <scope>NUCLEOTIDE SEQUENCE</scope>
</reference>